<dbReference type="RefSeq" id="WP_349215205.1">
    <property type="nucleotide sequence ID" value="NZ_JBBMFA010000068.1"/>
</dbReference>
<dbReference type="Proteomes" id="UP001477672">
    <property type="component" value="Unassembled WGS sequence"/>
</dbReference>
<feature type="transmembrane region" description="Helical" evidence="1">
    <location>
        <begin position="14"/>
        <end position="38"/>
    </location>
</feature>
<gene>
    <name evidence="3" type="ORF">WMO24_04900</name>
</gene>
<keyword evidence="4" id="KW-1185">Reference proteome</keyword>
<evidence type="ECO:0000256" key="1">
    <source>
        <dbReference type="SAM" id="Phobius"/>
    </source>
</evidence>
<reference evidence="3 4" key="1">
    <citation type="submission" date="2024-03" db="EMBL/GenBank/DDBJ databases">
        <title>Human intestinal bacterial collection.</title>
        <authorList>
            <person name="Pauvert C."/>
            <person name="Hitch T.C.A."/>
            <person name="Clavel T."/>
        </authorList>
    </citation>
    <scope>NUCLEOTIDE SEQUENCE [LARGE SCALE GENOMIC DNA]</scope>
    <source>
        <strain evidence="3 4">CLA-JM-H11</strain>
    </source>
</reference>
<proteinExistence type="predicted"/>
<sequence>MEFARFLDRYLDDFLAVASIFFCGAVVCGIIYISYYFLKKSQKRHLWLQRNGKRASGRVIALYEKTKYMRGDENTPGQWMKTEWARYSFPADGAEWIGDFPQSKKQFYHKGDSVEVYYDPADPRRNCTPRQIEEDKKIQLFFRFLLGFLAFVTLAAAACMAFQ</sequence>
<keyword evidence="1" id="KW-1133">Transmembrane helix</keyword>
<feature type="transmembrane region" description="Helical" evidence="1">
    <location>
        <begin position="140"/>
        <end position="162"/>
    </location>
</feature>
<keyword evidence="1" id="KW-0812">Transmembrane</keyword>
<keyword evidence="1" id="KW-0472">Membrane</keyword>
<evidence type="ECO:0000313" key="3">
    <source>
        <dbReference type="EMBL" id="MEQ2519770.1"/>
    </source>
</evidence>
<dbReference type="InterPro" id="IPR021994">
    <property type="entry name" value="DUF3592"/>
</dbReference>
<accession>A0ABV1GD66</accession>
<organism evidence="3 4">
    <name type="scientific">Ruthenibacterium intestinale</name>
    <dbReference type="NCBI Taxonomy" id="3133163"/>
    <lineage>
        <taxon>Bacteria</taxon>
        <taxon>Bacillati</taxon>
        <taxon>Bacillota</taxon>
        <taxon>Clostridia</taxon>
        <taxon>Eubacteriales</taxon>
        <taxon>Oscillospiraceae</taxon>
        <taxon>Ruthenibacterium</taxon>
    </lineage>
</organism>
<feature type="domain" description="DUF3592" evidence="2">
    <location>
        <begin position="76"/>
        <end position="126"/>
    </location>
</feature>
<dbReference type="EMBL" id="JBBMFA010000068">
    <property type="protein sequence ID" value="MEQ2519770.1"/>
    <property type="molecule type" value="Genomic_DNA"/>
</dbReference>
<evidence type="ECO:0000313" key="4">
    <source>
        <dbReference type="Proteomes" id="UP001477672"/>
    </source>
</evidence>
<name>A0ABV1GD66_9FIRM</name>
<protein>
    <submittedName>
        <fullName evidence="3">DUF3592 domain-containing protein</fullName>
    </submittedName>
</protein>
<comment type="caution">
    <text evidence="3">The sequence shown here is derived from an EMBL/GenBank/DDBJ whole genome shotgun (WGS) entry which is preliminary data.</text>
</comment>
<evidence type="ECO:0000259" key="2">
    <source>
        <dbReference type="Pfam" id="PF12158"/>
    </source>
</evidence>
<dbReference type="Pfam" id="PF12158">
    <property type="entry name" value="DUF3592"/>
    <property type="match status" value="1"/>
</dbReference>